<accession>A0A1G8FMR6</accession>
<evidence type="ECO:0000313" key="1">
    <source>
        <dbReference type="EMBL" id="SDH83418.1"/>
    </source>
</evidence>
<protein>
    <recommendedName>
        <fullName evidence="3">Lipoprotein</fullName>
    </recommendedName>
</protein>
<gene>
    <name evidence="1" type="ORF">SAMN05216605_108255</name>
</gene>
<evidence type="ECO:0000313" key="2">
    <source>
        <dbReference type="Proteomes" id="UP000182894"/>
    </source>
</evidence>
<dbReference type="AlphaFoldDB" id="A0A1G8FMR6"/>
<reference evidence="2" key="1">
    <citation type="submission" date="2016-10" db="EMBL/GenBank/DDBJ databases">
        <authorList>
            <person name="Varghese N."/>
            <person name="Submissions S."/>
        </authorList>
    </citation>
    <scope>NUCLEOTIDE SEQUENCE [LARGE SCALE GENOMIC DNA]</scope>
    <source>
        <strain evidence="2">ATCC 700689</strain>
    </source>
</reference>
<name>A0A1G8FMR6_9PSED</name>
<organism evidence="1 2">
    <name type="scientific">Pseudomonas abietaniphila</name>
    <dbReference type="NCBI Taxonomy" id="89065"/>
    <lineage>
        <taxon>Bacteria</taxon>
        <taxon>Pseudomonadati</taxon>
        <taxon>Pseudomonadota</taxon>
        <taxon>Gammaproteobacteria</taxon>
        <taxon>Pseudomonadales</taxon>
        <taxon>Pseudomonadaceae</taxon>
        <taxon>Pseudomonas</taxon>
    </lineage>
</organism>
<keyword evidence="2" id="KW-1185">Reference proteome</keyword>
<dbReference type="PROSITE" id="PS51257">
    <property type="entry name" value="PROKAR_LIPOPROTEIN"/>
    <property type="match status" value="1"/>
</dbReference>
<sequence>MKAITTLVSCILIAGCVSTDCVSDCYFVELRKYDPDLDYKCSTGSVDPRCGGREGTLKMGY</sequence>
<proteinExistence type="predicted"/>
<dbReference type="EMBL" id="FNCO01000008">
    <property type="protein sequence ID" value="SDH83418.1"/>
    <property type="molecule type" value="Genomic_DNA"/>
</dbReference>
<evidence type="ECO:0008006" key="3">
    <source>
        <dbReference type="Google" id="ProtNLM"/>
    </source>
</evidence>
<dbReference type="Proteomes" id="UP000182894">
    <property type="component" value="Unassembled WGS sequence"/>
</dbReference>